<evidence type="ECO:0000256" key="2">
    <source>
        <dbReference type="SAM" id="Phobius"/>
    </source>
</evidence>
<organism evidence="4 5">
    <name type="scientific">Brachybacterium rhamnosum</name>
    <dbReference type="NCBI Taxonomy" id="173361"/>
    <lineage>
        <taxon>Bacteria</taxon>
        <taxon>Bacillati</taxon>
        <taxon>Actinomycetota</taxon>
        <taxon>Actinomycetes</taxon>
        <taxon>Micrococcales</taxon>
        <taxon>Dermabacteraceae</taxon>
        <taxon>Brachybacterium</taxon>
    </lineage>
</organism>
<keyword evidence="2" id="KW-0472">Membrane</keyword>
<feature type="transmembrane region" description="Helical" evidence="2">
    <location>
        <begin position="37"/>
        <end position="57"/>
    </location>
</feature>
<dbReference type="Proteomes" id="UP001597280">
    <property type="component" value="Unassembled WGS sequence"/>
</dbReference>
<sequence>MADSQYPYPPDRFDDEADASSFHGAHRAEEPFWRQNLVYIVIIAAAFVTLVVLLFVIGNLGRGGDERSADPTTPAASSEAAQSDGGGASEAPAAEADKSTPVLVVNAGGINGLAGTWQSALEDDGWEKVDVGTADNRQQEAVVFYRDEADAASAQALADSVGAGEARQSDEYDASITFVAIEEPADDFGSGDGEG</sequence>
<feature type="domain" description="LytR/CpsA/Psr regulator C-terminal" evidence="3">
    <location>
        <begin position="100"/>
        <end position="179"/>
    </location>
</feature>
<dbReference type="InterPro" id="IPR027381">
    <property type="entry name" value="LytR/CpsA/Psr_C"/>
</dbReference>
<proteinExistence type="predicted"/>
<dbReference type="Pfam" id="PF13399">
    <property type="entry name" value="LytR_C"/>
    <property type="match status" value="1"/>
</dbReference>
<reference evidence="5" key="1">
    <citation type="journal article" date="2019" name="Int. J. Syst. Evol. Microbiol.">
        <title>The Global Catalogue of Microorganisms (GCM) 10K type strain sequencing project: providing services to taxonomists for standard genome sequencing and annotation.</title>
        <authorList>
            <consortium name="The Broad Institute Genomics Platform"/>
            <consortium name="The Broad Institute Genome Sequencing Center for Infectious Disease"/>
            <person name="Wu L."/>
            <person name="Ma J."/>
        </authorList>
    </citation>
    <scope>NUCLEOTIDE SEQUENCE [LARGE SCALE GENOMIC DNA]</scope>
    <source>
        <strain evidence="5">JCM 11650</strain>
    </source>
</reference>
<feature type="region of interest" description="Disordered" evidence="1">
    <location>
        <begin position="63"/>
        <end position="97"/>
    </location>
</feature>
<protein>
    <submittedName>
        <fullName evidence="4">LytR C-terminal domain-containing protein</fullName>
    </submittedName>
</protein>
<accession>A0ABW4Q423</accession>
<evidence type="ECO:0000256" key="1">
    <source>
        <dbReference type="SAM" id="MobiDB-lite"/>
    </source>
</evidence>
<keyword evidence="2" id="KW-0812">Transmembrane</keyword>
<dbReference type="EMBL" id="JBHUFL010000011">
    <property type="protein sequence ID" value="MFD1836680.1"/>
    <property type="molecule type" value="Genomic_DNA"/>
</dbReference>
<keyword evidence="2" id="KW-1133">Transmembrane helix</keyword>
<dbReference type="RefSeq" id="WP_137771504.1">
    <property type="nucleotide sequence ID" value="NZ_BAAAIS010000006.1"/>
</dbReference>
<name>A0ABW4Q423_9MICO</name>
<comment type="caution">
    <text evidence="4">The sequence shown here is derived from an EMBL/GenBank/DDBJ whole genome shotgun (WGS) entry which is preliminary data.</text>
</comment>
<feature type="compositionally biased region" description="Polar residues" evidence="1">
    <location>
        <begin position="70"/>
        <end position="81"/>
    </location>
</feature>
<evidence type="ECO:0000313" key="5">
    <source>
        <dbReference type="Proteomes" id="UP001597280"/>
    </source>
</evidence>
<evidence type="ECO:0000313" key="4">
    <source>
        <dbReference type="EMBL" id="MFD1836680.1"/>
    </source>
</evidence>
<evidence type="ECO:0000259" key="3">
    <source>
        <dbReference type="Pfam" id="PF13399"/>
    </source>
</evidence>
<dbReference type="Gene3D" id="3.30.70.2390">
    <property type="match status" value="1"/>
</dbReference>
<gene>
    <name evidence="4" type="ORF">ACFSDA_16600</name>
</gene>
<keyword evidence="5" id="KW-1185">Reference proteome</keyword>